<dbReference type="OrthoDB" id="5292144at2"/>
<reference evidence="4 5" key="1">
    <citation type="submission" date="2016-03" db="EMBL/GenBank/DDBJ databases">
        <authorList>
            <person name="Ploux O."/>
        </authorList>
    </citation>
    <scope>NUCLEOTIDE SEQUENCE [LARGE SCALE GENOMIC DNA]</scope>
    <source>
        <strain evidence="4 5">R-45370</strain>
    </source>
</reference>
<accession>A0A177MXU2</accession>
<dbReference type="PANTHER" id="PTHR30024:SF47">
    <property type="entry name" value="TAURINE-BINDING PERIPLASMIC PROTEIN"/>
    <property type="match status" value="1"/>
</dbReference>
<comment type="subcellular location">
    <subcellularLocation>
        <location evidence="1">Periplasm</location>
    </subcellularLocation>
</comment>
<dbReference type="Proteomes" id="UP000078476">
    <property type="component" value="Unassembled WGS sequence"/>
</dbReference>
<name>A0A177MXU2_9GAMM</name>
<evidence type="ECO:0000256" key="2">
    <source>
        <dbReference type="ARBA" id="ARBA00010742"/>
    </source>
</evidence>
<dbReference type="GO" id="GO:0042597">
    <property type="term" value="C:periplasmic space"/>
    <property type="evidence" value="ECO:0007669"/>
    <property type="project" value="UniProtKB-SubCell"/>
</dbReference>
<keyword evidence="3" id="KW-0732">Signal</keyword>
<protein>
    <recommendedName>
        <fullName evidence="6">Nitrate ABC transporter</fullName>
    </recommendedName>
</protein>
<dbReference type="PROSITE" id="PS51257">
    <property type="entry name" value="PROKAR_LIPOPROTEIN"/>
    <property type="match status" value="1"/>
</dbReference>
<dbReference type="SUPFAM" id="SSF53850">
    <property type="entry name" value="Periplasmic binding protein-like II"/>
    <property type="match status" value="1"/>
</dbReference>
<keyword evidence="5" id="KW-1185">Reference proteome</keyword>
<evidence type="ECO:0000256" key="1">
    <source>
        <dbReference type="ARBA" id="ARBA00004418"/>
    </source>
</evidence>
<evidence type="ECO:0008006" key="6">
    <source>
        <dbReference type="Google" id="ProtNLM"/>
    </source>
</evidence>
<sequence length="317" mass="34067">MTARHMLMFVWILLVGCQDSPPPPLRVGINPWVGYDPLVLAREQALVDAKQLQIIELHSNTESTRALRNGLLDAAALTLDEALRLADTGMALKIVAVLDASNGADAVLAGPDIASLTDLKGKRIALEKTALGALMLDRLLKAGGLNHDQVETLHVEAAIHADVLANGSADVVITFEPMKSRLLNLGFHSLLDSSQMPGEVVDVLVVQANIAPQRTAYLLQAWEHGLQALQANPERSAALLAVGTDLSREEYLDTLKGLYFVSLQDSARLLAGPPAPFIHDSVPLVDTLQQLGLLQKAPDWNALLDNRAALLALGRQP</sequence>
<evidence type="ECO:0000313" key="4">
    <source>
        <dbReference type="EMBL" id="OAI09709.1"/>
    </source>
</evidence>
<dbReference type="EMBL" id="LUUI01000167">
    <property type="protein sequence ID" value="OAI09709.1"/>
    <property type="molecule type" value="Genomic_DNA"/>
</dbReference>
<dbReference type="AlphaFoldDB" id="A0A177MXU2"/>
<dbReference type="Gene3D" id="3.40.190.10">
    <property type="entry name" value="Periplasmic binding protein-like II"/>
    <property type="match status" value="2"/>
</dbReference>
<comment type="similarity">
    <text evidence="2">Belongs to the bacterial solute-binding protein SsuA/TauA family.</text>
</comment>
<dbReference type="STRING" id="980561.A1359_18490"/>
<comment type="caution">
    <text evidence="4">The sequence shown here is derived from an EMBL/GenBank/DDBJ whole genome shotgun (WGS) entry which is preliminary data.</text>
</comment>
<evidence type="ECO:0000256" key="3">
    <source>
        <dbReference type="ARBA" id="ARBA00022729"/>
    </source>
</evidence>
<organism evidence="4 5">
    <name type="scientific">Methylomonas lenta</name>
    <dbReference type="NCBI Taxonomy" id="980561"/>
    <lineage>
        <taxon>Bacteria</taxon>
        <taxon>Pseudomonadati</taxon>
        <taxon>Pseudomonadota</taxon>
        <taxon>Gammaproteobacteria</taxon>
        <taxon>Methylococcales</taxon>
        <taxon>Methylococcaceae</taxon>
        <taxon>Methylomonas</taxon>
    </lineage>
</organism>
<dbReference type="Pfam" id="PF13379">
    <property type="entry name" value="NMT1_2"/>
    <property type="match status" value="1"/>
</dbReference>
<dbReference type="PANTHER" id="PTHR30024">
    <property type="entry name" value="ALIPHATIC SULFONATES-BINDING PROTEIN-RELATED"/>
    <property type="match status" value="1"/>
</dbReference>
<evidence type="ECO:0000313" key="5">
    <source>
        <dbReference type="Proteomes" id="UP000078476"/>
    </source>
</evidence>
<gene>
    <name evidence="4" type="ORF">A1359_18490</name>
</gene>
<proteinExistence type="inferred from homology"/>